<dbReference type="Proteomes" id="UP000318571">
    <property type="component" value="Chromosome 3"/>
</dbReference>
<dbReference type="AlphaFoldDB" id="A0A553P7N0"/>
<dbReference type="InterPro" id="IPR050627">
    <property type="entry name" value="Nitroreductase/BluB"/>
</dbReference>
<evidence type="ECO:0000256" key="5">
    <source>
        <dbReference type="SAM" id="MobiDB-lite"/>
    </source>
</evidence>
<keyword evidence="2" id="KW-0285">Flavoprotein</keyword>
<dbReference type="InterPro" id="IPR000415">
    <property type="entry name" value="Nitroreductase-like"/>
</dbReference>
<comment type="caution">
    <text evidence="7">The sequence shown here is derived from an EMBL/GenBank/DDBJ whole genome shotgun (WGS) entry which is preliminary data.</text>
</comment>
<keyword evidence="8" id="KW-1185">Reference proteome</keyword>
<evidence type="ECO:0000313" key="8">
    <source>
        <dbReference type="Proteomes" id="UP000318571"/>
    </source>
</evidence>
<feature type="region of interest" description="Disordered" evidence="5">
    <location>
        <begin position="74"/>
        <end position="95"/>
    </location>
</feature>
<feature type="compositionally biased region" description="Acidic residues" evidence="5">
    <location>
        <begin position="74"/>
        <end position="88"/>
    </location>
</feature>
<dbReference type="STRING" id="6832.A0A553P7N0"/>
<name>A0A553P7N0_TIGCA</name>
<evidence type="ECO:0000313" key="7">
    <source>
        <dbReference type="EMBL" id="TRY73694.1"/>
    </source>
</evidence>
<evidence type="ECO:0000256" key="2">
    <source>
        <dbReference type="ARBA" id="ARBA00022630"/>
    </source>
</evidence>
<evidence type="ECO:0000256" key="1">
    <source>
        <dbReference type="ARBA" id="ARBA00007118"/>
    </source>
</evidence>
<gene>
    <name evidence="7" type="ORF">TCAL_03360</name>
</gene>
<comment type="similarity">
    <text evidence="1">Belongs to the nitroreductase family.</text>
</comment>
<reference evidence="7 8" key="1">
    <citation type="journal article" date="2018" name="Nat. Ecol. Evol.">
        <title>Genomic signatures of mitonuclear coevolution across populations of Tigriopus californicus.</title>
        <authorList>
            <person name="Barreto F.S."/>
            <person name="Watson E.T."/>
            <person name="Lima T.G."/>
            <person name="Willett C.S."/>
            <person name="Edmands S."/>
            <person name="Li W."/>
            <person name="Burton R.S."/>
        </authorList>
    </citation>
    <scope>NUCLEOTIDE SEQUENCE [LARGE SCALE GENOMIC DNA]</scope>
    <source>
        <strain evidence="7 8">San Diego</strain>
    </source>
</reference>
<dbReference type="GO" id="GO:0140616">
    <property type="term" value="F:iodotyrosine deiodinase activity"/>
    <property type="evidence" value="ECO:0007669"/>
    <property type="project" value="UniProtKB-ARBA"/>
</dbReference>
<keyword evidence="3" id="KW-0288">FMN</keyword>
<dbReference type="InterPro" id="IPR029479">
    <property type="entry name" value="Nitroreductase"/>
</dbReference>
<organism evidence="7 8">
    <name type="scientific">Tigriopus californicus</name>
    <name type="common">Marine copepod</name>
    <dbReference type="NCBI Taxonomy" id="6832"/>
    <lineage>
        <taxon>Eukaryota</taxon>
        <taxon>Metazoa</taxon>
        <taxon>Ecdysozoa</taxon>
        <taxon>Arthropoda</taxon>
        <taxon>Crustacea</taxon>
        <taxon>Multicrustacea</taxon>
        <taxon>Hexanauplia</taxon>
        <taxon>Copepoda</taxon>
        <taxon>Harpacticoida</taxon>
        <taxon>Harpacticidae</taxon>
        <taxon>Tigriopus</taxon>
    </lineage>
</organism>
<dbReference type="EMBL" id="VCGU01000007">
    <property type="protein sequence ID" value="TRY73694.1"/>
    <property type="molecule type" value="Genomic_DNA"/>
</dbReference>
<sequence length="317" mass="35927">MIPINFMPFFTDQWPYIVGGIFLYAIIFISLDKTRENIRCGKDSTDSEKPAHRRHKCRDLKTFLEEWQEFQDDDSAQDLEDQEMEDDSLTQARTNTTDNVRKTKLSLKRSEDFLEVLRQRHPVKSFSPDPVPMATLENIIACAGHGPSSHGKQPWTFVVVTDEKLKKVLQRILEPPKLIEEVESLTEEVDTRAKLRAKISKSYLSQAPVLLVLMRQEYSLDAHGAKEANHFNDVSCSLAAGFLLSGLEYAGLATKIVVPTFGHVAIGQALGRPESETALFVFPIGFPQTYDKILETRKIHRKPLTDIMCVASYEGKD</sequence>
<evidence type="ECO:0000256" key="3">
    <source>
        <dbReference type="ARBA" id="ARBA00022643"/>
    </source>
</evidence>
<dbReference type="SUPFAM" id="SSF55469">
    <property type="entry name" value="FMN-dependent nitroreductase-like"/>
    <property type="match status" value="1"/>
</dbReference>
<dbReference type="PANTHER" id="PTHR23026:SF90">
    <property type="entry name" value="IODOTYROSINE DEIODINASE 1"/>
    <property type="match status" value="1"/>
</dbReference>
<feature type="domain" description="Nitroreductase" evidence="6">
    <location>
        <begin position="117"/>
        <end position="285"/>
    </location>
</feature>
<dbReference type="Gene3D" id="3.40.109.10">
    <property type="entry name" value="NADH Oxidase"/>
    <property type="match status" value="1"/>
</dbReference>
<dbReference type="Pfam" id="PF00881">
    <property type="entry name" value="Nitroreductase"/>
    <property type="match status" value="1"/>
</dbReference>
<proteinExistence type="inferred from homology"/>
<dbReference type="PANTHER" id="PTHR23026">
    <property type="entry name" value="NADPH NITROREDUCTASE"/>
    <property type="match status" value="1"/>
</dbReference>
<evidence type="ECO:0000259" key="6">
    <source>
        <dbReference type="Pfam" id="PF00881"/>
    </source>
</evidence>
<accession>A0A553P7N0</accession>
<evidence type="ECO:0000256" key="4">
    <source>
        <dbReference type="ARBA" id="ARBA00023002"/>
    </source>
</evidence>
<dbReference type="GO" id="GO:0005886">
    <property type="term" value="C:plasma membrane"/>
    <property type="evidence" value="ECO:0007669"/>
    <property type="project" value="TreeGrafter"/>
</dbReference>
<keyword evidence="4" id="KW-0560">Oxidoreductase</keyword>
<dbReference type="GO" id="GO:0006570">
    <property type="term" value="P:tyrosine metabolic process"/>
    <property type="evidence" value="ECO:0007669"/>
    <property type="project" value="TreeGrafter"/>
</dbReference>
<dbReference type="OrthoDB" id="41362at2759"/>
<protein>
    <recommendedName>
        <fullName evidence="6">Nitroreductase domain-containing protein</fullName>
    </recommendedName>
</protein>